<organism evidence="9 10">
    <name type="scientific">Thioalkalicoccus limnaeus</name>
    <dbReference type="NCBI Taxonomy" id="120681"/>
    <lineage>
        <taxon>Bacteria</taxon>
        <taxon>Pseudomonadati</taxon>
        <taxon>Pseudomonadota</taxon>
        <taxon>Gammaproteobacteria</taxon>
        <taxon>Chromatiales</taxon>
        <taxon>Chromatiaceae</taxon>
        <taxon>Thioalkalicoccus</taxon>
    </lineage>
</organism>
<comment type="similarity">
    <text evidence="6">Belongs to the methyltransferase superfamily. RlmKL family.</text>
</comment>
<dbReference type="Proteomes" id="UP001564408">
    <property type="component" value="Unassembled WGS sequence"/>
</dbReference>
<name>A0ABV4BC74_9GAMM</name>
<keyword evidence="7" id="KW-0694">RNA-binding</keyword>
<dbReference type="Gene3D" id="3.30.750.80">
    <property type="entry name" value="RNA methyltransferase domain (HRMD) like"/>
    <property type="match status" value="1"/>
</dbReference>
<dbReference type="InterPro" id="IPR000241">
    <property type="entry name" value="RlmKL-like_Mtase"/>
</dbReference>
<dbReference type="CDD" id="cd02440">
    <property type="entry name" value="AdoMet_MTases"/>
    <property type="match status" value="1"/>
</dbReference>
<evidence type="ECO:0000256" key="4">
    <source>
        <dbReference type="ARBA" id="ARBA00022679"/>
    </source>
</evidence>
<dbReference type="PIRSF" id="PIRSF037618">
    <property type="entry name" value="RNA_Mtase_bacteria_prd"/>
    <property type="match status" value="1"/>
</dbReference>
<dbReference type="SUPFAM" id="SSF53335">
    <property type="entry name" value="S-adenosyl-L-methionine-dependent methyltransferases"/>
    <property type="match status" value="2"/>
</dbReference>
<dbReference type="SMART" id="SM00981">
    <property type="entry name" value="THUMP"/>
    <property type="match status" value="1"/>
</dbReference>
<proteinExistence type="inferred from homology"/>
<dbReference type="PROSITE" id="PS01261">
    <property type="entry name" value="UPF0020"/>
    <property type="match status" value="1"/>
</dbReference>
<dbReference type="InterPro" id="IPR019614">
    <property type="entry name" value="SAM-dep_methyl-trfase"/>
</dbReference>
<evidence type="ECO:0000256" key="2">
    <source>
        <dbReference type="ARBA" id="ARBA00022552"/>
    </source>
</evidence>
<dbReference type="PANTHER" id="PTHR47313">
    <property type="entry name" value="RIBOSOMAL RNA LARGE SUBUNIT METHYLTRANSFERASE K/L"/>
    <property type="match status" value="1"/>
</dbReference>
<dbReference type="InterPro" id="IPR017244">
    <property type="entry name" value="23SrRNA_methyltr_KL"/>
</dbReference>
<evidence type="ECO:0000256" key="7">
    <source>
        <dbReference type="PROSITE-ProRule" id="PRU00529"/>
    </source>
</evidence>
<reference evidence="9 10" key="1">
    <citation type="submission" date="2024-05" db="EMBL/GenBank/DDBJ databases">
        <title>Genome Sequence and Characterization of the New Strain Purple Sulfur Bacterium of Genus Thioalkalicoccus.</title>
        <authorList>
            <person name="Bryantseva I.A."/>
            <person name="Kyndt J.A."/>
            <person name="Imhoff J.F."/>
        </authorList>
    </citation>
    <scope>NUCLEOTIDE SEQUENCE [LARGE SCALE GENOMIC DNA]</scope>
    <source>
        <strain evidence="9 10">Um2</strain>
    </source>
</reference>
<keyword evidence="10" id="KW-1185">Reference proteome</keyword>
<comment type="catalytic activity">
    <reaction evidence="6">
        <text>guanosine(2069) in 23S rRNA + S-adenosyl-L-methionine = N(2)-methylguanosine(2069) in 23S rRNA + S-adenosyl-L-homocysteine + H(+)</text>
        <dbReference type="Rhea" id="RHEA:43772"/>
        <dbReference type="Rhea" id="RHEA-COMP:10688"/>
        <dbReference type="Rhea" id="RHEA-COMP:10689"/>
        <dbReference type="ChEBI" id="CHEBI:15378"/>
        <dbReference type="ChEBI" id="CHEBI:57856"/>
        <dbReference type="ChEBI" id="CHEBI:59789"/>
        <dbReference type="ChEBI" id="CHEBI:74269"/>
        <dbReference type="ChEBI" id="CHEBI:74481"/>
        <dbReference type="EC" id="2.1.1.264"/>
    </reaction>
</comment>
<dbReference type="Gene3D" id="3.40.50.150">
    <property type="entry name" value="Vaccinia Virus protein VP39"/>
    <property type="match status" value="2"/>
</dbReference>
<evidence type="ECO:0000313" key="9">
    <source>
        <dbReference type="EMBL" id="MEY6432110.1"/>
    </source>
</evidence>
<evidence type="ECO:0000313" key="10">
    <source>
        <dbReference type="Proteomes" id="UP001564408"/>
    </source>
</evidence>
<dbReference type="GO" id="GO:0052915">
    <property type="term" value="F:23S rRNA (guanine(2445)-N(2))-methyltransferase activity"/>
    <property type="evidence" value="ECO:0007669"/>
    <property type="project" value="UniProtKB-EC"/>
</dbReference>
<dbReference type="Pfam" id="PF22020">
    <property type="entry name" value="RlmL_1st"/>
    <property type="match status" value="1"/>
</dbReference>
<evidence type="ECO:0000259" key="8">
    <source>
        <dbReference type="PROSITE" id="PS51165"/>
    </source>
</evidence>
<accession>A0ABV4BC74</accession>
<dbReference type="EC" id="2.1.1.173" evidence="6"/>
<dbReference type="CDD" id="cd11715">
    <property type="entry name" value="THUMP_AdoMetMT"/>
    <property type="match status" value="1"/>
</dbReference>
<keyword evidence="5 6" id="KW-0949">S-adenosyl-L-methionine</keyword>
<dbReference type="Gene3D" id="3.30.2130.30">
    <property type="match status" value="1"/>
</dbReference>
<evidence type="ECO:0000256" key="5">
    <source>
        <dbReference type="ARBA" id="ARBA00022691"/>
    </source>
</evidence>
<dbReference type="InterPro" id="IPR002052">
    <property type="entry name" value="DNA_methylase_N6_adenine_CS"/>
</dbReference>
<protein>
    <recommendedName>
        <fullName evidence="6">Ribosomal RNA large subunit methyltransferase K/L</fullName>
    </recommendedName>
    <domain>
        <recommendedName>
            <fullName evidence="6">23S rRNA m2G2445 methyltransferase</fullName>
            <ecNumber evidence="6">2.1.1.173</ecNumber>
        </recommendedName>
        <alternativeName>
            <fullName evidence="6">rRNA (guanine-N(2)-)-methyltransferase RlmL</fullName>
        </alternativeName>
    </domain>
    <domain>
        <recommendedName>
            <fullName evidence="6">23S rRNA m7G2069 methyltransferase</fullName>
            <ecNumber evidence="6">2.1.1.264</ecNumber>
        </recommendedName>
        <alternativeName>
            <fullName evidence="6">rRNA (guanine-N(7)-)-methyltransferase RlmK</fullName>
        </alternativeName>
    </domain>
</protein>
<dbReference type="Pfam" id="PF01170">
    <property type="entry name" value="UPF0020"/>
    <property type="match status" value="1"/>
</dbReference>
<dbReference type="HAMAP" id="MF_01858">
    <property type="entry name" value="23SrRNA_methyltr_KL"/>
    <property type="match status" value="1"/>
</dbReference>
<keyword evidence="4 6" id="KW-0808">Transferase</keyword>
<dbReference type="EC" id="2.1.1.264" evidence="6"/>
<evidence type="ECO:0000256" key="1">
    <source>
        <dbReference type="ARBA" id="ARBA00022490"/>
    </source>
</evidence>
<dbReference type="Pfam" id="PF10672">
    <property type="entry name" value="Methyltrans_SAM"/>
    <property type="match status" value="1"/>
</dbReference>
<dbReference type="PANTHER" id="PTHR47313:SF1">
    <property type="entry name" value="RIBOSOMAL RNA LARGE SUBUNIT METHYLTRANSFERASE K_L"/>
    <property type="match status" value="1"/>
</dbReference>
<dbReference type="PROSITE" id="PS00092">
    <property type="entry name" value="N6_MTASE"/>
    <property type="match status" value="1"/>
</dbReference>
<keyword evidence="1 6" id="KW-0963">Cytoplasm</keyword>
<dbReference type="Pfam" id="PF02926">
    <property type="entry name" value="THUMP"/>
    <property type="match status" value="1"/>
</dbReference>
<dbReference type="InterPro" id="IPR054170">
    <property type="entry name" value="RlmL_1st"/>
</dbReference>
<keyword evidence="3 6" id="KW-0489">Methyltransferase</keyword>
<comment type="subcellular location">
    <subcellularLocation>
        <location evidence="6">Cytoplasm</location>
    </subcellularLocation>
</comment>
<gene>
    <name evidence="9" type="primary">rlmKL</name>
    <name evidence="6" type="synonym">rlmL</name>
    <name evidence="9" type="ORF">ABC977_06755</name>
</gene>
<dbReference type="RefSeq" id="WP_369666497.1">
    <property type="nucleotide sequence ID" value="NZ_JBDKXB010000006.1"/>
</dbReference>
<sequence>MSKHDLFATAPKHLEDLLADELRGLGVADPEATRGGVAFTADLALAYRVCLWSRIANRVLLRLACCPAPDPEALYAAAHDVQWEDHLSPQRTFAIRVDRAGSRTGHSHYEALKVKDAVVDRFRERVGSRPSVAIDRPDVPIHVHLDREQATLSLDLTGESLHRRGYREQGAAAPLKENLAAAILYRAGWPAIAAAGGSLVDPLCGSGTLPIEAALIAADIAPGRRRSYWGFLGWAGHDPRLWCGLLDEADDRRHAGLTGQDRRIRGYDQDPVAIRQALANLARAELGPGVVHLERRELAQAVPIRADERGLVVVNPPYGERLGEESELPGLYARLGAHLRKHFDGWHASLLTGQPALGKHMGLRAHRMHSLMNGPIPCRLLHFAVSPDAFVANRPRALPPEQRGTGAEMLANRLHKNRQALAKWRRREQVHCYRLYDADLPEYALAVDLYEGHELWVHVQEYQAPSSIDPQVARRRLREALGVIQEVLDLPDDRLFFKVRQPQKGAAQYARLGQTGRLREVSEGGLRFLVNLEDYLDTGLFLDHRQVRALIRDLADGRHVLNLFGYTGTASCYAAAGGALSTTTVDLSRTYLDWAGRNLALNGFAGPHHQLIQADCLRWLTDSPRRRPFGLILLDPPSFSTSKRMQATLDIQRDHVALIRAALAHLATDGILVFSTNRRRFKLDQEALCDLQCADITAATCPRDFARNPQIHRCWRITRR</sequence>
<dbReference type="NCBIfam" id="NF008748">
    <property type="entry name" value="PRK11783.1"/>
    <property type="match status" value="1"/>
</dbReference>
<dbReference type="InterPro" id="IPR029063">
    <property type="entry name" value="SAM-dependent_MTases_sf"/>
</dbReference>
<feature type="domain" description="THUMP" evidence="8">
    <location>
        <begin position="45"/>
        <end position="156"/>
    </location>
</feature>
<evidence type="ECO:0000256" key="6">
    <source>
        <dbReference type="HAMAP-Rule" id="MF_01858"/>
    </source>
</evidence>
<evidence type="ECO:0000256" key="3">
    <source>
        <dbReference type="ARBA" id="ARBA00022603"/>
    </source>
</evidence>
<comment type="catalytic activity">
    <reaction evidence="6">
        <text>guanosine(2445) in 23S rRNA + S-adenosyl-L-methionine = N(2)-methylguanosine(2445) in 23S rRNA + S-adenosyl-L-homocysteine + H(+)</text>
        <dbReference type="Rhea" id="RHEA:42740"/>
        <dbReference type="Rhea" id="RHEA-COMP:10215"/>
        <dbReference type="Rhea" id="RHEA-COMP:10216"/>
        <dbReference type="ChEBI" id="CHEBI:15378"/>
        <dbReference type="ChEBI" id="CHEBI:57856"/>
        <dbReference type="ChEBI" id="CHEBI:59789"/>
        <dbReference type="ChEBI" id="CHEBI:74269"/>
        <dbReference type="ChEBI" id="CHEBI:74481"/>
        <dbReference type="EC" id="2.1.1.173"/>
    </reaction>
</comment>
<comment type="caution">
    <text evidence="9">The sequence shown here is derived from an EMBL/GenBank/DDBJ whole genome shotgun (WGS) entry which is preliminary data.</text>
</comment>
<dbReference type="PROSITE" id="PS51165">
    <property type="entry name" value="THUMP"/>
    <property type="match status" value="1"/>
</dbReference>
<dbReference type="InterPro" id="IPR004114">
    <property type="entry name" value="THUMP_dom"/>
</dbReference>
<comment type="function">
    <text evidence="6">Specifically methylates the guanine in position 2445 (m2G2445) and the guanine in position 2069 (m7G2069) of 23S rRNA.</text>
</comment>
<dbReference type="InterPro" id="IPR053943">
    <property type="entry name" value="RlmKL-like_Mtase_CS"/>
</dbReference>
<keyword evidence="2 6" id="KW-0698">rRNA processing</keyword>
<dbReference type="EMBL" id="JBDKXB010000006">
    <property type="protein sequence ID" value="MEY6432110.1"/>
    <property type="molecule type" value="Genomic_DNA"/>
</dbReference>